<name>A0A4Y4BC89_MICMQ</name>
<comment type="caution">
    <text evidence="1">The sequence shown here is derived from an EMBL/GenBank/DDBJ whole genome shotgun (WGS) entry which is preliminary data.</text>
</comment>
<dbReference type="AlphaFoldDB" id="A0A4Y4BC89"/>
<sequence>MTPSEARFNHRLNPRSVAPVLTLTLGLTDDMADEQKRRTYRRPRGTMVQPTNLGYEVELTSKKRWEVLAHELEISPSELFDLMVEHLPLDAYGRPTWFPERPLKDGMLRVPAA</sequence>
<gene>
    <name evidence="1" type="ORF">MLI01_28390</name>
</gene>
<evidence type="ECO:0000313" key="2">
    <source>
        <dbReference type="Proteomes" id="UP000317410"/>
    </source>
</evidence>
<proteinExistence type="predicted"/>
<evidence type="ECO:0000313" key="1">
    <source>
        <dbReference type="EMBL" id="GEC76694.1"/>
    </source>
</evidence>
<dbReference type="Proteomes" id="UP000317410">
    <property type="component" value="Unassembled WGS sequence"/>
</dbReference>
<protein>
    <submittedName>
        <fullName evidence="1">Uncharacterized protein</fullName>
    </submittedName>
</protein>
<reference evidence="1 2" key="1">
    <citation type="submission" date="2019-06" db="EMBL/GenBank/DDBJ databases">
        <title>Whole genome shotgun sequence of Microbacterium liquefaciens NBRC 15037.</title>
        <authorList>
            <person name="Hosoyama A."/>
            <person name="Uohara A."/>
            <person name="Ohji S."/>
            <person name="Ichikawa N."/>
        </authorList>
    </citation>
    <scope>NUCLEOTIDE SEQUENCE [LARGE SCALE GENOMIC DNA]</scope>
    <source>
        <strain evidence="1 2">NBRC 15037</strain>
    </source>
</reference>
<organism evidence="1 2">
    <name type="scientific">Microbacterium maritypicum</name>
    <name type="common">Microbacterium liquefaciens</name>
    <dbReference type="NCBI Taxonomy" id="33918"/>
    <lineage>
        <taxon>Bacteria</taxon>
        <taxon>Bacillati</taxon>
        <taxon>Actinomycetota</taxon>
        <taxon>Actinomycetes</taxon>
        <taxon>Micrococcales</taxon>
        <taxon>Microbacteriaceae</taxon>
        <taxon>Microbacterium</taxon>
    </lineage>
</organism>
<accession>A0A4Y4BC89</accession>
<dbReference type="EMBL" id="BJNQ01000024">
    <property type="protein sequence ID" value="GEC76694.1"/>
    <property type="molecule type" value="Genomic_DNA"/>
</dbReference>